<keyword evidence="8" id="KW-1185">Reference proteome</keyword>
<dbReference type="PIRSF" id="PIRSF000102">
    <property type="entry name" value="Lac_mal_DH"/>
    <property type="match status" value="1"/>
</dbReference>
<dbReference type="SUPFAM" id="SSF51735">
    <property type="entry name" value="NAD(P)-binding Rossmann-fold domains"/>
    <property type="match status" value="1"/>
</dbReference>
<feature type="domain" description="Lactate/malate dehydrogenase C-terminal" evidence="6">
    <location>
        <begin position="165"/>
        <end position="323"/>
    </location>
</feature>
<name>A0AA35Q8L6_9HYPO</name>
<keyword evidence="2 3" id="KW-0520">NAD</keyword>
<reference evidence="7" key="1">
    <citation type="submission" date="2023-01" db="EMBL/GenBank/DDBJ databases">
        <authorList>
            <person name="Piombo E."/>
        </authorList>
    </citation>
    <scope>NUCLEOTIDE SEQUENCE</scope>
</reference>
<dbReference type="GO" id="GO:0006089">
    <property type="term" value="P:lactate metabolic process"/>
    <property type="evidence" value="ECO:0007669"/>
    <property type="project" value="TreeGrafter"/>
</dbReference>
<protein>
    <recommendedName>
        <fullName evidence="9">L-lactate dehydrogenase</fullName>
    </recommendedName>
</protein>
<evidence type="ECO:0000256" key="4">
    <source>
        <dbReference type="RuleBase" id="RU003369"/>
    </source>
</evidence>
<evidence type="ECO:0000313" key="8">
    <source>
        <dbReference type="Proteomes" id="UP001160390"/>
    </source>
</evidence>
<comment type="caution">
    <text evidence="7">The sequence shown here is derived from an EMBL/GenBank/DDBJ whole genome shotgun (WGS) entry which is preliminary data.</text>
</comment>
<dbReference type="InterPro" id="IPR022383">
    <property type="entry name" value="Lactate/malate_DH_C"/>
</dbReference>
<proteinExistence type="inferred from homology"/>
<dbReference type="Gene3D" id="3.90.110.10">
    <property type="entry name" value="Lactate dehydrogenase/glycoside hydrolase, family 4, C-terminal"/>
    <property type="match status" value="1"/>
</dbReference>
<dbReference type="InterPro" id="IPR001236">
    <property type="entry name" value="Lactate/malate_DH_N"/>
</dbReference>
<dbReference type="PANTHER" id="PTHR43128">
    <property type="entry name" value="L-2-HYDROXYCARBOXYLATE DEHYDROGENASE (NAD(P)(+))"/>
    <property type="match status" value="1"/>
</dbReference>
<evidence type="ECO:0008006" key="9">
    <source>
        <dbReference type="Google" id="ProtNLM"/>
    </source>
</evidence>
<dbReference type="CDD" id="cd00300">
    <property type="entry name" value="LDH_like"/>
    <property type="match status" value="1"/>
</dbReference>
<dbReference type="PRINTS" id="PR00086">
    <property type="entry name" value="LLDHDRGNASE"/>
</dbReference>
<dbReference type="AlphaFoldDB" id="A0AA35Q8L6"/>
<dbReference type="Pfam" id="PF02866">
    <property type="entry name" value="Ldh_1_C"/>
    <property type="match status" value="1"/>
</dbReference>
<feature type="domain" description="Lactate/malate dehydrogenase N-terminal" evidence="5">
    <location>
        <begin position="6"/>
        <end position="162"/>
    </location>
</feature>
<dbReference type="Gene3D" id="3.40.50.720">
    <property type="entry name" value="NAD(P)-binding Rossmann-like Domain"/>
    <property type="match status" value="1"/>
</dbReference>
<evidence type="ECO:0000256" key="2">
    <source>
        <dbReference type="ARBA" id="ARBA00023027"/>
    </source>
</evidence>
<evidence type="ECO:0000313" key="7">
    <source>
        <dbReference type="EMBL" id="CAI6094799.1"/>
    </source>
</evidence>
<dbReference type="Pfam" id="PF00056">
    <property type="entry name" value="Ldh_1_N"/>
    <property type="match status" value="1"/>
</dbReference>
<organism evidence="7 8">
    <name type="scientific">Clonostachys chloroleuca</name>
    <dbReference type="NCBI Taxonomy" id="1926264"/>
    <lineage>
        <taxon>Eukaryota</taxon>
        <taxon>Fungi</taxon>
        <taxon>Dikarya</taxon>
        <taxon>Ascomycota</taxon>
        <taxon>Pezizomycotina</taxon>
        <taxon>Sordariomycetes</taxon>
        <taxon>Hypocreomycetidae</taxon>
        <taxon>Hypocreales</taxon>
        <taxon>Bionectriaceae</taxon>
        <taxon>Clonostachys</taxon>
    </lineage>
</organism>
<feature type="binding site" evidence="3">
    <location>
        <position position="115"/>
    </location>
    <ligand>
        <name>NAD(+)</name>
        <dbReference type="ChEBI" id="CHEBI:57540"/>
    </ligand>
</feature>
<dbReference type="PANTHER" id="PTHR43128:SF16">
    <property type="entry name" value="L-LACTATE DEHYDROGENASE"/>
    <property type="match status" value="1"/>
</dbReference>
<gene>
    <name evidence="7" type="ORF">CCHLO57077_00007433</name>
</gene>
<evidence type="ECO:0000259" key="6">
    <source>
        <dbReference type="Pfam" id="PF02866"/>
    </source>
</evidence>
<dbReference type="EMBL" id="CABFNP030001261">
    <property type="protein sequence ID" value="CAI6094799.1"/>
    <property type="molecule type" value="Genomic_DNA"/>
</dbReference>
<evidence type="ECO:0000256" key="1">
    <source>
        <dbReference type="ARBA" id="ARBA00023002"/>
    </source>
</evidence>
<dbReference type="GO" id="GO:0004459">
    <property type="term" value="F:L-lactate dehydrogenase (NAD+) activity"/>
    <property type="evidence" value="ECO:0007669"/>
    <property type="project" value="TreeGrafter"/>
</dbReference>
<dbReference type="InterPro" id="IPR036291">
    <property type="entry name" value="NAD(P)-bd_dom_sf"/>
</dbReference>
<feature type="binding site" evidence="3">
    <location>
        <begin position="11"/>
        <end position="16"/>
    </location>
    <ligand>
        <name>NAD(+)</name>
        <dbReference type="ChEBI" id="CHEBI:57540"/>
    </ligand>
</feature>
<keyword evidence="1 4" id="KW-0560">Oxidoreductase</keyword>
<evidence type="ECO:0000256" key="3">
    <source>
        <dbReference type="PIRSR" id="PIRSR000102-3"/>
    </source>
</evidence>
<comment type="similarity">
    <text evidence="4">Belongs to the LDH/MDH superfamily.</text>
</comment>
<sequence>MSSTARIAIVGVGQVGGAVANAIILTSLANEVLLVETDFSRRASQVQDLADVAFSRKEDTAVRAASYKEAAQSDIIIITAGSKHFIGKHPVFSRVVSSDCSDVLGQPSMDYTDRNISIVRGIMKEMTPFRSDAIIIVVANPVDLLTSIVQELSGLPRHQVLGSGTFLDSIRLRGIVASELKVAASSLDIYVLGVQGESQVTAWSTARLGGSTLTKALPPHSLDFDKLTNECRERAQAIMQVKGATPYGIASVVASTCRSILLDKRNVRPLSHFQPEFGCCFSLPALIGRQGVIGTIHLALDDAEDAHIRDSAGRLKVRFESIKKSILEDN</sequence>
<dbReference type="SUPFAM" id="SSF56327">
    <property type="entry name" value="LDH C-terminal domain-like"/>
    <property type="match status" value="1"/>
</dbReference>
<dbReference type="InterPro" id="IPR001557">
    <property type="entry name" value="L-lactate/malate_DH"/>
</dbReference>
<accession>A0AA35Q8L6</accession>
<feature type="binding site" evidence="3">
    <location>
        <begin position="138"/>
        <end position="140"/>
    </location>
    <ligand>
        <name>NAD(+)</name>
        <dbReference type="ChEBI" id="CHEBI:57540"/>
    </ligand>
</feature>
<evidence type="ECO:0000259" key="5">
    <source>
        <dbReference type="Pfam" id="PF00056"/>
    </source>
</evidence>
<dbReference type="Proteomes" id="UP001160390">
    <property type="component" value="Unassembled WGS sequence"/>
</dbReference>
<dbReference type="InterPro" id="IPR015955">
    <property type="entry name" value="Lactate_DH/Glyco_Ohase_4_C"/>
</dbReference>